<dbReference type="Pfam" id="PF01272">
    <property type="entry name" value="GreA_GreB"/>
    <property type="match status" value="1"/>
</dbReference>
<feature type="region of interest" description="Disordered" evidence="2">
    <location>
        <begin position="1"/>
        <end position="33"/>
    </location>
</feature>
<dbReference type="InterPro" id="IPR023459">
    <property type="entry name" value="Tscrpt_elong_fac_GreA/B_fam"/>
</dbReference>
<dbReference type="FunFam" id="3.10.50.30:FF:000001">
    <property type="entry name" value="Transcription elongation factor GreA"/>
    <property type="match status" value="1"/>
</dbReference>
<evidence type="ECO:0000256" key="1">
    <source>
        <dbReference type="SAM" id="Coils"/>
    </source>
</evidence>
<proteinExistence type="predicted"/>
<dbReference type="AlphaFoldDB" id="A0A512BKE1"/>
<dbReference type="GO" id="GO:0003677">
    <property type="term" value="F:DNA binding"/>
    <property type="evidence" value="ECO:0007669"/>
    <property type="project" value="InterPro"/>
</dbReference>
<comment type="caution">
    <text evidence="4">The sequence shown here is derived from an EMBL/GenBank/DDBJ whole genome shotgun (WGS) entry which is preliminary data.</text>
</comment>
<dbReference type="GO" id="GO:0070063">
    <property type="term" value="F:RNA polymerase binding"/>
    <property type="evidence" value="ECO:0007669"/>
    <property type="project" value="InterPro"/>
</dbReference>
<dbReference type="GO" id="GO:0003746">
    <property type="term" value="F:translation elongation factor activity"/>
    <property type="evidence" value="ECO:0007669"/>
    <property type="project" value="UniProtKB-KW"/>
</dbReference>
<dbReference type="RefSeq" id="WP_114184273.1">
    <property type="nucleotide sequence ID" value="NZ_BJYU01000001.1"/>
</dbReference>
<dbReference type="Proteomes" id="UP000321085">
    <property type="component" value="Unassembled WGS sequence"/>
</dbReference>
<dbReference type="PANTHER" id="PTHR30437:SF6">
    <property type="entry name" value="TRANSCRIPTION ELONGATION FACTOR GREB"/>
    <property type="match status" value="1"/>
</dbReference>
<keyword evidence="5" id="KW-1185">Reference proteome</keyword>
<feature type="compositionally biased region" description="Basic and acidic residues" evidence="2">
    <location>
        <begin position="1"/>
        <end position="10"/>
    </location>
</feature>
<dbReference type="OrthoDB" id="8537952at2"/>
<keyword evidence="1" id="KW-0175">Coiled coil</keyword>
<keyword evidence="4" id="KW-0251">Elongation factor</keyword>
<protein>
    <submittedName>
        <fullName evidence="4">Transcription elongation factor GreB</fullName>
    </submittedName>
</protein>
<evidence type="ECO:0000313" key="4">
    <source>
        <dbReference type="EMBL" id="GEO12365.1"/>
    </source>
</evidence>
<feature type="coiled-coil region" evidence="1">
    <location>
        <begin position="35"/>
        <end position="62"/>
    </location>
</feature>
<dbReference type="GO" id="GO:0006354">
    <property type="term" value="P:DNA-templated transcription elongation"/>
    <property type="evidence" value="ECO:0007669"/>
    <property type="project" value="TreeGrafter"/>
</dbReference>
<keyword evidence="4" id="KW-0648">Protein biosynthesis</keyword>
<evidence type="ECO:0000256" key="2">
    <source>
        <dbReference type="SAM" id="MobiDB-lite"/>
    </source>
</evidence>
<sequence length="155" mass="17143">MSRAFVREPEGGEAYEDLPDRQVSPHPNLVTPSGLAQMDQEVASLQQRLADAQARDDKAEIARVSRDLRYWTYRRATAELVPASSDTSHVRFGSRVTFERDDGRSQTYQIVGEDEADPAKGSISYVSPLARALMGKEIGDAVPLPQGQAEIVRIE</sequence>
<gene>
    <name evidence="4" type="primary">greB</name>
    <name evidence="4" type="ORF">MAE02_00610</name>
</gene>
<dbReference type="PANTHER" id="PTHR30437">
    <property type="entry name" value="TRANSCRIPTION ELONGATION FACTOR GREA"/>
    <property type="match status" value="1"/>
</dbReference>
<evidence type="ECO:0000259" key="3">
    <source>
        <dbReference type="Pfam" id="PF01272"/>
    </source>
</evidence>
<dbReference type="SUPFAM" id="SSF54534">
    <property type="entry name" value="FKBP-like"/>
    <property type="match status" value="1"/>
</dbReference>
<name>A0A512BKE1_9HYPH</name>
<dbReference type="NCBIfam" id="NF004973">
    <property type="entry name" value="PRK06342.1"/>
    <property type="match status" value="1"/>
</dbReference>
<dbReference type="Gene3D" id="3.10.50.30">
    <property type="entry name" value="Transcription elongation factor, GreA/GreB, C-terminal domain"/>
    <property type="match status" value="1"/>
</dbReference>
<feature type="domain" description="Transcription elongation factor GreA/GreB C-terminal" evidence="3">
    <location>
        <begin position="88"/>
        <end position="152"/>
    </location>
</feature>
<dbReference type="InterPro" id="IPR001437">
    <property type="entry name" value="Tscrpt_elong_fac_GreA/B_C"/>
</dbReference>
<dbReference type="EMBL" id="BJYU01000001">
    <property type="protein sequence ID" value="GEO12365.1"/>
    <property type="molecule type" value="Genomic_DNA"/>
</dbReference>
<reference evidence="4 5" key="1">
    <citation type="submission" date="2019-07" db="EMBL/GenBank/DDBJ databases">
        <title>Whole genome shotgun sequence of Microvirga aerophila NBRC 106136.</title>
        <authorList>
            <person name="Hosoyama A."/>
            <person name="Uohara A."/>
            <person name="Ohji S."/>
            <person name="Ichikawa N."/>
        </authorList>
    </citation>
    <scope>NUCLEOTIDE SEQUENCE [LARGE SCALE GENOMIC DNA]</scope>
    <source>
        <strain evidence="4 5">NBRC 106136</strain>
    </source>
</reference>
<evidence type="ECO:0000313" key="5">
    <source>
        <dbReference type="Proteomes" id="UP000321085"/>
    </source>
</evidence>
<dbReference type="InterPro" id="IPR036953">
    <property type="entry name" value="GreA/GreB_C_sf"/>
</dbReference>
<organism evidence="4 5">
    <name type="scientific">Microvirga aerophila</name>
    <dbReference type="NCBI Taxonomy" id="670291"/>
    <lineage>
        <taxon>Bacteria</taxon>
        <taxon>Pseudomonadati</taxon>
        <taxon>Pseudomonadota</taxon>
        <taxon>Alphaproteobacteria</taxon>
        <taxon>Hyphomicrobiales</taxon>
        <taxon>Methylobacteriaceae</taxon>
        <taxon>Microvirga</taxon>
    </lineage>
</organism>
<accession>A0A512BKE1</accession>
<dbReference type="GO" id="GO:0032784">
    <property type="term" value="P:regulation of DNA-templated transcription elongation"/>
    <property type="evidence" value="ECO:0007669"/>
    <property type="project" value="InterPro"/>
</dbReference>